<dbReference type="RefSeq" id="WP_161982149.1">
    <property type="nucleotide sequence ID" value="NZ_BIFT01000001.1"/>
</dbReference>
<keyword evidence="2" id="KW-1185">Reference proteome</keyword>
<evidence type="ECO:0000313" key="2">
    <source>
        <dbReference type="Proteomes" id="UP000287171"/>
    </source>
</evidence>
<evidence type="ECO:0000313" key="1">
    <source>
        <dbReference type="EMBL" id="GCE27552.1"/>
    </source>
</evidence>
<gene>
    <name evidence="1" type="ORF">KDA_30360</name>
</gene>
<sequence>MLKTDRRHTLVTLVVDAARKEQAVLKWVVQACRQQAEDSMNGAKASHYQAAANWW</sequence>
<dbReference type="AlphaFoldDB" id="A0A402B8B5"/>
<comment type="caution">
    <text evidence="1">The sequence shown here is derived from an EMBL/GenBank/DDBJ whole genome shotgun (WGS) entry which is preliminary data.</text>
</comment>
<proteinExistence type="predicted"/>
<organism evidence="1 2">
    <name type="scientific">Dictyobacter alpinus</name>
    <dbReference type="NCBI Taxonomy" id="2014873"/>
    <lineage>
        <taxon>Bacteria</taxon>
        <taxon>Bacillati</taxon>
        <taxon>Chloroflexota</taxon>
        <taxon>Ktedonobacteria</taxon>
        <taxon>Ktedonobacterales</taxon>
        <taxon>Dictyobacteraceae</taxon>
        <taxon>Dictyobacter</taxon>
    </lineage>
</organism>
<name>A0A402B8B5_9CHLR</name>
<dbReference type="EMBL" id="BIFT01000001">
    <property type="protein sequence ID" value="GCE27552.1"/>
    <property type="molecule type" value="Genomic_DNA"/>
</dbReference>
<reference evidence="2" key="1">
    <citation type="submission" date="2018-12" db="EMBL/GenBank/DDBJ databases">
        <title>Tengunoibacter tsumagoiensis gen. nov., sp. nov., Dictyobacter kobayashii sp. nov., D. alpinus sp. nov., and D. joshuensis sp. nov. and description of Dictyobacteraceae fam. nov. within the order Ktedonobacterales isolated from Tengu-no-mugimeshi.</title>
        <authorList>
            <person name="Wang C.M."/>
            <person name="Zheng Y."/>
            <person name="Sakai Y."/>
            <person name="Toyoda A."/>
            <person name="Minakuchi Y."/>
            <person name="Abe K."/>
            <person name="Yokota A."/>
            <person name="Yabe S."/>
        </authorList>
    </citation>
    <scope>NUCLEOTIDE SEQUENCE [LARGE SCALE GENOMIC DNA]</scope>
    <source>
        <strain evidence="2">Uno16</strain>
    </source>
</reference>
<dbReference type="Proteomes" id="UP000287171">
    <property type="component" value="Unassembled WGS sequence"/>
</dbReference>
<accession>A0A402B8B5</accession>
<protein>
    <submittedName>
        <fullName evidence="1">Uncharacterized protein</fullName>
    </submittedName>
</protein>